<protein>
    <submittedName>
        <fullName evidence="1">Uncharacterized protein</fullName>
    </submittedName>
</protein>
<name>A0A9D4M3N1_DREPO</name>
<evidence type="ECO:0000313" key="2">
    <source>
        <dbReference type="Proteomes" id="UP000828390"/>
    </source>
</evidence>
<accession>A0A9D4M3N1</accession>
<keyword evidence="2" id="KW-1185">Reference proteome</keyword>
<dbReference type="Proteomes" id="UP000828390">
    <property type="component" value="Unassembled WGS sequence"/>
</dbReference>
<organism evidence="1 2">
    <name type="scientific">Dreissena polymorpha</name>
    <name type="common">Zebra mussel</name>
    <name type="synonym">Mytilus polymorpha</name>
    <dbReference type="NCBI Taxonomy" id="45954"/>
    <lineage>
        <taxon>Eukaryota</taxon>
        <taxon>Metazoa</taxon>
        <taxon>Spiralia</taxon>
        <taxon>Lophotrochozoa</taxon>
        <taxon>Mollusca</taxon>
        <taxon>Bivalvia</taxon>
        <taxon>Autobranchia</taxon>
        <taxon>Heteroconchia</taxon>
        <taxon>Euheterodonta</taxon>
        <taxon>Imparidentia</taxon>
        <taxon>Neoheterodontei</taxon>
        <taxon>Myida</taxon>
        <taxon>Dreissenoidea</taxon>
        <taxon>Dreissenidae</taxon>
        <taxon>Dreissena</taxon>
    </lineage>
</organism>
<dbReference type="AlphaFoldDB" id="A0A9D4M3N1"/>
<sequence length="99" mass="11355">MRLENQHFKLILQHERPTSVITEETILSSEEMKTTRCMAKTKTKHDGNKMSVVTNLSKKTFTEAQMALLSKGLSSYRLEKQQTKENYLQTCQCVNALCA</sequence>
<proteinExistence type="predicted"/>
<reference evidence="1" key="2">
    <citation type="submission" date="2020-11" db="EMBL/GenBank/DDBJ databases">
        <authorList>
            <person name="McCartney M.A."/>
            <person name="Auch B."/>
            <person name="Kono T."/>
            <person name="Mallez S."/>
            <person name="Becker A."/>
            <person name="Gohl D.M."/>
            <person name="Silverstein K.A.T."/>
            <person name="Koren S."/>
            <person name="Bechman K.B."/>
            <person name="Herman A."/>
            <person name="Abrahante J.E."/>
            <person name="Garbe J."/>
        </authorList>
    </citation>
    <scope>NUCLEOTIDE SEQUENCE</scope>
    <source>
        <strain evidence="1">Duluth1</strain>
        <tissue evidence="1">Whole animal</tissue>
    </source>
</reference>
<reference evidence="1" key="1">
    <citation type="journal article" date="2019" name="bioRxiv">
        <title>The Genome of the Zebra Mussel, Dreissena polymorpha: A Resource for Invasive Species Research.</title>
        <authorList>
            <person name="McCartney M.A."/>
            <person name="Auch B."/>
            <person name="Kono T."/>
            <person name="Mallez S."/>
            <person name="Zhang Y."/>
            <person name="Obille A."/>
            <person name="Becker A."/>
            <person name="Abrahante J.E."/>
            <person name="Garbe J."/>
            <person name="Badalamenti J.P."/>
            <person name="Herman A."/>
            <person name="Mangelson H."/>
            <person name="Liachko I."/>
            <person name="Sullivan S."/>
            <person name="Sone E.D."/>
            <person name="Koren S."/>
            <person name="Silverstein K.A.T."/>
            <person name="Beckman K.B."/>
            <person name="Gohl D.M."/>
        </authorList>
    </citation>
    <scope>NUCLEOTIDE SEQUENCE</scope>
    <source>
        <strain evidence="1">Duluth1</strain>
        <tissue evidence="1">Whole animal</tissue>
    </source>
</reference>
<gene>
    <name evidence="1" type="ORF">DPMN_032279</name>
</gene>
<comment type="caution">
    <text evidence="1">The sequence shown here is derived from an EMBL/GenBank/DDBJ whole genome shotgun (WGS) entry which is preliminary data.</text>
</comment>
<evidence type="ECO:0000313" key="1">
    <source>
        <dbReference type="EMBL" id="KAH3869119.1"/>
    </source>
</evidence>
<dbReference type="EMBL" id="JAIWYP010000002">
    <property type="protein sequence ID" value="KAH3869119.1"/>
    <property type="molecule type" value="Genomic_DNA"/>
</dbReference>